<dbReference type="Proteomes" id="UP000472355">
    <property type="component" value="Unassembled WGS sequence"/>
</dbReference>
<dbReference type="GO" id="GO:0004798">
    <property type="term" value="F:dTMP kinase activity"/>
    <property type="evidence" value="ECO:0007669"/>
    <property type="project" value="TreeGrafter"/>
</dbReference>
<reference evidence="6 7" key="1">
    <citation type="submission" date="2019-02" db="EMBL/GenBank/DDBJ databases">
        <title>Genome sequencing of Clostridium botulinum clinical isolates.</title>
        <authorList>
            <person name="Brunt J."/>
            <person name="Van Vliet A.H.M."/>
            <person name="Stringer S.C."/>
            <person name="Grant K.A."/>
            <person name="Carter A.C."/>
            <person name="Peck M.W."/>
        </authorList>
    </citation>
    <scope>NUCLEOTIDE SEQUENCE [LARGE SCALE GENOMIC DNA]</scope>
    <source>
        <strain evidence="6 7">H113700579</strain>
    </source>
</reference>
<dbReference type="GO" id="GO:0006227">
    <property type="term" value="P:dUDP biosynthetic process"/>
    <property type="evidence" value="ECO:0007669"/>
    <property type="project" value="TreeGrafter"/>
</dbReference>
<dbReference type="RefSeq" id="WP_061279926.1">
    <property type="nucleotide sequence ID" value="NZ_JACBEK010000006.1"/>
</dbReference>
<keyword evidence="4" id="KW-0067">ATP-binding</keyword>
<evidence type="ECO:0000256" key="1">
    <source>
        <dbReference type="ARBA" id="ARBA00009776"/>
    </source>
</evidence>
<dbReference type="AlphaFoldDB" id="A0A6B4P9H1"/>
<name>A0A6B4P9H1_CLOBO</name>
<keyword evidence="3" id="KW-0547">Nucleotide-binding</keyword>
<protein>
    <recommendedName>
        <fullName evidence="2">Thymidylate kinase</fullName>
    </recommendedName>
</protein>
<evidence type="ECO:0000256" key="2">
    <source>
        <dbReference type="ARBA" id="ARBA00017144"/>
    </source>
</evidence>
<feature type="domain" description="Thymidylate kinase-like" evidence="5">
    <location>
        <begin position="12"/>
        <end position="217"/>
    </location>
</feature>
<evidence type="ECO:0000259" key="5">
    <source>
        <dbReference type="Pfam" id="PF02223"/>
    </source>
</evidence>
<dbReference type="PANTHER" id="PTHR10344:SF4">
    <property type="entry name" value="UMP-CMP KINASE 2, MITOCHONDRIAL"/>
    <property type="match status" value="1"/>
</dbReference>
<evidence type="ECO:0000256" key="4">
    <source>
        <dbReference type="ARBA" id="ARBA00022840"/>
    </source>
</evidence>
<keyword evidence="6" id="KW-0808">Transferase</keyword>
<comment type="caution">
    <text evidence="6">The sequence shown here is derived from an EMBL/GenBank/DDBJ whole genome shotgun (WGS) entry which is preliminary data.</text>
</comment>
<evidence type="ECO:0000313" key="6">
    <source>
        <dbReference type="EMBL" id="NFA43260.1"/>
    </source>
</evidence>
<organism evidence="6 7">
    <name type="scientific">Clostridium botulinum</name>
    <dbReference type="NCBI Taxonomy" id="1491"/>
    <lineage>
        <taxon>Bacteria</taxon>
        <taxon>Bacillati</taxon>
        <taxon>Bacillota</taxon>
        <taxon>Clostridia</taxon>
        <taxon>Eubacteriales</taxon>
        <taxon>Clostridiaceae</taxon>
        <taxon>Clostridium</taxon>
    </lineage>
</organism>
<proteinExistence type="inferred from homology"/>
<dbReference type="InterPro" id="IPR027417">
    <property type="entry name" value="P-loop_NTPase"/>
</dbReference>
<dbReference type="EMBL" id="SGKU01000034">
    <property type="protein sequence ID" value="NFA43260.1"/>
    <property type="molecule type" value="Genomic_DNA"/>
</dbReference>
<dbReference type="SUPFAM" id="SSF52540">
    <property type="entry name" value="P-loop containing nucleoside triphosphate hydrolases"/>
    <property type="match status" value="1"/>
</dbReference>
<dbReference type="GO" id="GO:0006233">
    <property type="term" value="P:dTDP biosynthetic process"/>
    <property type="evidence" value="ECO:0007669"/>
    <property type="project" value="TreeGrafter"/>
</dbReference>
<keyword evidence="6" id="KW-0418">Kinase</keyword>
<dbReference type="Gene3D" id="3.40.50.300">
    <property type="entry name" value="P-loop containing nucleotide triphosphate hydrolases"/>
    <property type="match status" value="1"/>
</dbReference>
<dbReference type="GO" id="GO:0006235">
    <property type="term" value="P:dTTP biosynthetic process"/>
    <property type="evidence" value="ECO:0007669"/>
    <property type="project" value="TreeGrafter"/>
</dbReference>
<sequence>MTKGKLIIIESGSDASGKATQAKKLYERLLEEGYNIKKITYPNYDSPACMPVKMYLSGEFGNKPEDVNAYVASTFFAIDRFASYNKEWKEFYDNGGIIISDRYTTSNMVHQAVKMDEEEKDKYLDWLYNLEFKLYKLPVPDCVMFLDVLPEISQKLMKDRNNKFTGEKEKDIHENNKDYLAKSYYNSLEIAERYNWDKIKCNDGNNLKTIEEIHEEIYKKVKNYI</sequence>
<dbReference type="GO" id="GO:0005524">
    <property type="term" value="F:ATP binding"/>
    <property type="evidence" value="ECO:0007669"/>
    <property type="project" value="UniProtKB-KW"/>
</dbReference>
<dbReference type="Pfam" id="PF02223">
    <property type="entry name" value="Thymidylate_kin"/>
    <property type="match status" value="1"/>
</dbReference>
<dbReference type="PANTHER" id="PTHR10344">
    <property type="entry name" value="THYMIDYLATE KINASE"/>
    <property type="match status" value="1"/>
</dbReference>
<evidence type="ECO:0000256" key="3">
    <source>
        <dbReference type="ARBA" id="ARBA00022741"/>
    </source>
</evidence>
<evidence type="ECO:0000313" key="7">
    <source>
        <dbReference type="Proteomes" id="UP000472355"/>
    </source>
</evidence>
<dbReference type="InterPro" id="IPR039430">
    <property type="entry name" value="Thymidylate_kin-like_dom"/>
</dbReference>
<accession>A0A6B4P9H1</accession>
<dbReference type="GO" id="GO:0005829">
    <property type="term" value="C:cytosol"/>
    <property type="evidence" value="ECO:0007669"/>
    <property type="project" value="TreeGrafter"/>
</dbReference>
<comment type="similarity">
    <text evidence="1">Belongs to the thymidylate kinase family.</text>
</comment>
<dbReference type="FunFam" id="3.40.50.300:FF:002288">
    <property type="entry name" value="Probable thymidylate kinase"/>
    <property type="match status" value="1"/>
</dbReference>
<gene>
    <name evidence="6" type="ORF">EXM65_11905</name>
</gene>